<dbReference type="InterPro" id="IPR027038">
    <property type="entry name" value="RanGap"/>
</dbReference>
<dbReference type="SUPFAM" id="SSF52047">
    <property type="entry name" value="RNI-like"/>
    <property type="match status" value="1"/>
</dbReference>
<accession>A0A0G4I7X8</accession>
<proteinExistence type="predicted"/>
<dbReference type="GO" id="GO:0005096">
    <property type="term" value="F:GTPase activator activity"/>
    <property type="evidence" value="ECO:0007669"/>
    <property type="project" value="InterPro"/>
</dbReference>
<dbReference type="PANTHER" id="PTHR24113:SF15">
    <property type="entry name" value="NACHT DOMAIN-CONTAINING PROTEIN"/>
    <property type="match status" value="1"/>
</dbReference>
<dbReference type="SMART" id="SM00368">
    <property type="entry name" value="LRR_RI"/>
    <property type="match status" value="6"/>
</dbReference>
<dbReference type="InterPro" id="IPR032675">
    <property type="entry name" value="LRR_dom_sf"/>
</dbReference>
<dbReference type="AlphaFoldDB" id="A0A0G4I7X8"/>
<protein>
    <submittedName>
        <fullName evidence="1">Uncharacterized protein</fullName>
    </submittedName>
</protein>
<dbReference type="InterPro" id="IPR001611">
    <property type="entry name" value="Leu-rich_rpt"/>
</dbReference>
<dbReference type="VEuPathDB" id="CryptoDB:Cvel_11798"/>
<dbReference type="Pfam" id="PF13516">
    <property type="entry name" value="LRR_6"/>
    <property type="match status" value="3"/>
</dbReference>
<dbReference type="GO" id="GO:0005829">
    <property type="term" value="C:cytosol"/>
    <property type="evidence" value="ECO:0007669"/>
    <property type="project" value="TreeGrafter"/>
</dbReference>
<sequence>MSRSVARLQVFPAADGNPQHVGTRSLQTIDNVLCSLFEHARPTVKEISEWASDRKGFGLAWVLLEFIKTGRALLPLERLDLSDFSLGAGKLTCLFSSLPEGPHFVETLRCSPHVCKDKSLSVLLSFFERLKGGGTGGGTSICLKTLDLSKCDLDDIADVMFLLLPRSVEHLDLSGNRLRTPSMTVLSSVLALDRLPHLLSFDLSDNPLGPSGLRALSRGLSSPTQVLHLQSLKLARTKVREEGVETLAEALKARKTTSLQTLDLEGNDMRAGGLKQLASAVNEEAVPHLRVLTLKENKLTRLRSNEVDFAPLAEFLSTSALKELEELDLSDNPLYVGGNEGDFAFAAALLVPGRFPKLRRLNLGGFPMHSGQVEVFATALGVEGAPSFEELVLSHAGEGESSEGIVALANALGSGHQSQLRAFRMHHRGDILREAFVGFSGSLGAGKNPNLRSLELFVLSRGDGSEFSGGVSAMAEVIREGGLSSLENFRLNIFVRSTDGAALASLGEALGGGGCPSLQKLDFALE</sequence>
<gene>
    <name evidence="1" type="ORF">Cvel_11798</name>
</gene>
<dbReference type="PhylomeDB" id="A0A0G4I7X8"/>
<dbReference type="GO" id="GO:0006913">
    <property type="term" value="P:nucleocytoplasmic transport"/>
    <property type="evidence" value="ECO:0007669"/>
    <property type="project" value="TreeGrafter"/>
</dbReference>
<dbReference type="EMBL" id="CDMZ01005558">
    <property type="protein sequence ID" value="CEM53215.1"/>
    <property type="molecule type" value="Genomic_DNA"/>
</dbReference>
<dbReference type="PROSITE" id="PS51450">
    <property type="entry name" value="LRR"/>
    <property type="match status" value="1"/>
</dbReference>
<dbReference type="PANTHER" id="PTHR24113">
    <property type="entry name" value="RAN GTPASE-ACTIVATING PROTEIN 1"/>
    <property type="match status" value="1"/>
</dbReference>
<dbReference type="GO" id="GO:0005634">
    <property type="term" value="C:nucleus"/>
    <property type="evidence" value="ECO:0007669"/>
    <property type="project" value="TreeGrafter"/>
</dbReference>
<name>A0A0G4I7X8_9ALVE</name>
<reference evidence="1" key="1">
    <citation type="submission" date="2014-11" db="EMBL/GenBank/DDBJ databases">
        <authorList>
            <person name="Otto D Thomas"/>
            <person name="Naeem Raeece"/>
        </authorList>
    </citation>
    <scope>NUCLEOTIDE SEQUENCE</scope>
</reference>
<organism evidence="1">
    <name type="scientific">Chromera velia CCMP2878</name>
    <dbReference type="NCBI Taxonomy" id="1169474"/>
    <lineage>
        <taxon>Eukaryota</taxon>
        <taxon>Sar</taxon>
        <taxon>Alveolata</taxon>
        <taxon>Colpodellida</taxon>
        <taxon>Chromeraceae</taxon>
        <taxon>Chromera</taxon>
    </lineage>
</organism>
<dbReference type="Gene3D" id="3.80.10.10">
    <property type="entry name" value="Ribonuclease Inhibitor"/>
    <property type="match status" value="2"/>
</dbReference>
<dbReference type="GO" id="GO:0031267">
    <property type="term" value="F:small GTPase binding"/>
    <property type="evidence" value="ECO:0007669"/>
    <property type="project" value="TreeGrafter"/>
</dbReference>
<dbReference type="GO" id="GO:0048471">
    <property type="term" value="C:perinuclear region of cytoplasm"/>
    <property type="evidence" value="ECO:0007669"/>
    <property type="project" value="TreeGrafter"/>
</dbReference>
<evidence type="ECO:0000313" key="1">
    <source>
        <dbReference type="EMBL" id="CEM53215.1"/>
    </source>
</evidence>